<dbReference type="Proteomes" id="UP000059680">
    <property type="component" value="Chromosome 3"/>
</dbReference>
<sequence length="79" mass="8602">MSRLSSASSSPAPCVPRSVSGQRRVLATSGGRRWKDAELGLGTIGIQHRQHYLMALALAHCLTPPLIVVIPYGQREQEH</sequence>
<dbReference type="InParanoid" id="A0A0P0W319"/>
<keyword evidence="3" id="KW-1185">Reference proteome</keyword>
<reference evidence="3" key="1">
    <citation type="journal article" date="2005" name="Nature">
        <title>The map-based sequence of the rice genome.</title>
        <authorList>
            <consortium name="International rice genome sequencing project (IRGSP)"/>
            <person name="Matsumoto T."/>
            <person name="Wu J."/>
            <person name="Kanamori H."/>
            <person name="Katayose Y."/>
            <person name="Fujisawa M."/>
            <person name="Namiki N."/>
            <person name="Mizuno H."/>
            <person name="Yamamoto K."/>
            <person name="Antonio B.A."/>
            <person name="Baba T."/>
            <person name="Sakata K."/>
            <person name="Nagamura Y."/>
            <person name="Aoki H."/>
            <person name="Arikawa K."/>
            <person name="Arita K."/>
            <person name="Bito T."/>
            <person name="Chiden Y."/>
            <person name="Fujitsuka N."/>
            <person name="Fukunaka R."/>
            <person name="Hamada M."/>
            <person name="Harada C."/>
            <person name="Hayashi A."/>
            <person name="Hijishita S."/>
            <person name="Honda M."/>
            <person name="Hosokawa S."/>
            <person name="Ichikawa Y."/>
            <person name="Idonuma A."/>
            <person name="Iijima M."/>
            <person name="Ikeda M."/>
            <person name="Ikeno M."/>
            <person name="Ito K."/>
            <person name="Ito S."/>
            <person name="Ito T."/>
            <person name="Ito Y."/>
            <person name="Ito Y."/>
            <person name="Iwabuchi A."/>
            <person name="Kamiya K."/>
            <person name="Karasawa W."/>
            <person name="Kurita K."/>
            <person name="Katagiri S."/>
            <person name="Kikuta A."/>
            <person name="Kobayashi H."/>
            <person name="Kobayashi N."/>
            <person name="Machita K."/>
            <person name="Maehara T."/>
            <person name="Masukawa M."/>
            <person name="Mizubayashi T."/>
            <person name="Mukai Y."/>
            <person name="Nagasaki H."/>
            <person name="Nagata Y."/>
            <person name="Naito S."/>
            <person name="Nakashima M."/>
            <person name="Nakama Y."/>
            <person name="Nakamichi Y."/>
            <person name="Nakamura M."/>
            <person name="Meguro A."/>
            <person name="Negishi M."/>
            <person name="Ohta I."/>
            <person name="Ohta T."/>
            <person name="Okamoto M."/>
            <person name="Ono N."/>
            <person name="Saji S."/>
            <person name="Sakaguchi M."/>
            <person name="Sakai K."/>
            <person name="Shibata M."/>
            <person name="Shimokawa T."/>
            <person name="Song J."/>
            <person name="Takazaki Y."/>
            <person name="Terasawa K."/>
            <person name="Tsugane M."/>
            <person name="Tsuji K."/>
            <person name="Ueda S."/>
            <person name="Waki K."/>
            <person name="Yamagata H."/>
            <person name="Yamamoto M."/>
            <person name="Yamamoto S."/>
            <person name="Yamane H."/>
            <person name="Yoshiki S."/>
            <person name="Yoshihara R."/>
            <person name="Yukawa K."/>
            <person name="Zhong H."/>
            <person name="Yano M."/>
            <person name="Yuan Q."/>
            <person name="Ouyang S."/>
            <person name="Liu J."/>
            <person name="Jones K.M."/>
            <person name="Gansberger K."/>
            <person name="Moffat K."/>
            <person name="Hill J."/>
            <person name="Bera J."/>
            <person name="Fadrosh D."/>
            <person name="Jin S."/>
            <person name="Johri S."/>
            <person name="Kim M."/>
            <person name="Overton L."/>
            <person name="Reardon M."/>
            <person name="Tsitrin T."/>
            <person name="Vuong H."/>
            <person name="Weaver B."/>
            <person name="Ciecko A."/>
            <person name="Tallon L."/>
            <person name="Jackson J."/>
            <person name="Pai G."/>
            <person name="Aken S.V."/>
            <person name="Utterback T."/>
            <person name="Reidmuller S."/>
            <person name="Feldblyum T."/>
            <person name="Hsiao J."/>
            <person name="Zismann V."/>
            <person name="Iobst S."/>
            <person name="de Vazeille A.R."/>
            <person name="Buell C.R."/>
            <person name="Ying K."/>
            <person name="Li Y."/>
            <person name="Lu T."/>
            <person name="Huang Y."/>
            <person name="Zhao Q."/>
            <person name="Feng Q."/>
            <person name="Zhang L."/>
            <person name="Zhu J."/>
            <person name="Weng Q."/>
            <person name="Mu J."/>
            <person name="Lu Y."/>
            <person name="Fan D."/>
            <person name="Liu Y."/>
            <person name="Guan J."/>
            <person name="Zhang Y."/>
            <person name="Yu S."/>
            <person name="Liu X."/>
            <person name="Zhang Y."/>
            <person name="Hong G."/>
            <person name="Han B."/>
            <person name="Choisne N."/>
            <person name="Demange N."/>
            <person name="Orjeda G."/>
            <person name="Samain S."/>
            <person name="Cattolico L."/>
            <person name="Pelletier E."/>
            <person name="Couloux A."/>
            <person name="Segurens B."/>
            <person name="Wincker P."/>
            <person name="D'Hont A."/>
            <person name="Scarpelli C."/>
            <person name="Weissenbach J."/>
            <person name="Salanoubat M."/>
            <person name="Quetier F."/>
            <person name="Yu Y."/>
            <person name="Kim H.R."/>
            <person name="Rambo T."/>
            <person name="Currie J."/>
            <person name="Collura K."/>
            <person name="Luo M."/>
            <person name="Yang T."/>
            <person name="Ammiraju J.S.S."/>
            <person name="Engler F."/>
            <person name="Soderlund C."/>
            <person name="Wing R.A."/>
            <person name="Palmer L.E."/>
            <person name="de la Bastide M."/>
            <person name="Spiegel L."/>
            <person name="Nascimento L."/>
            <person name="Zutavern T."/>
            <person name="O'Shaughnessy A."/>
            <person name="Dike S."/>
            <person name="Dedhia N."/>
            <person name="Preston R."/>
            <person name="Balija V."/>
            <person name="McCombie W.R."/>
            <person name="Chow T."/>
            <person name="Chen H."/>
            <person name="Chung M."/>
            <person name="Chen C."/>
            <person name="Shaw J."/>
            <person name="Wu H."/>
            <person name="Hsiao K."/>
            <person name="Chao Y."/>
            <person name="Chu M."/>
            <person name="Cheng C."/>
            <person name="Hour A."/>
            <person name="Lee P."/>
            <person name="Lin S."/>
            <person name="Lin Y."/>
            <person name="Liou J."/>
            <person name="Liu S."/>
            <person name="Hsing Y."/>
            <person name="Raghuvanshi S."/>
            <person name="Mohanty A."/>
            <person name="Bharti A.K."/>
            <person name="Gaur A."/>
            <person name="Gupta V."/>
            <person name="Kumar D."/>
            <person name="Ravi V."/>
            <person name="Vij S."/>
            <person name="Kapur A."/>
            <person name="Khurana P."/>
            <person name="Khurana P."/>
            <person name="Khurana J.P."/>
            <person name="Tyagi A.K."/>
            <person name="Gaikwad K."/>
            <person name="Singh A."/>
            <person name="Dalal V."/>
            <person name="Srivastava S."/>
            <person name="Dixit A."/>
            <person name="Pal A.K."/>
            <person name="Ghazi I.A."/>
            <person name="Yadav M."/>
            <person name="Pandit A."/>
            <person name="Bhargava A."/>
            <person name="Sureshbabu K."/>
            <person name="Batra K."/>
            <person name="Sharma T.R."/>
            <person name="Mohapatra T."/>
            <person name="Singh N.K."/>
            <person name="Messing J."/>
            <person name="Nelson A.B."/>
            <person name="Fuks G."/>
            <person name="Kavchok S."/>
            <person name="Keizer G."/>
            <person name="Linton E."/>
            <person name="Llaca V."/>
            <person name="Song R."/>
            <person name="Tanyolac B."/>
            <person name="Young S."/>
            <person name="Ho-Il K."/>
            <person name="Hahn J.H."/>
            <person name="Sangsakoo G."/>
            <person name="Vanavichit A."/>
            <person name="de Mattos Luiz.A.T."/>
            <person name="Zimmer P.D."/>
            <person name="Malone G."/>
            <person name="Dellagostin O."/>
            <person name="de Oliveira A.C."/>
            <person name="Bevan M."/>
            <person name="Bancroft I."/>
            <person name="Minx P."/>
            <person name="Cordum H."/>
            <person name="Wilson R."/>
            <person name="Cheng Z."/>
            <person name="Jin W."/>
            <person name="Jiang J."/>
            <person name="Leong S.A."/>
            <person name="Iwama H."/>
            <person name="Gojobori T."/>
            <person name="Itoh T."/>
            <person name="Niimura Y."/>
            <person name="Fujii Y."/>
            <person name="Habara T."/>
            <person name="Sakai H."/>
            <person name="Sato Y."/>
            <person name="Wilson G."/>
            <person name="Kumar K."/>
            <person name="McCouch S."/>
            <person name="Juretic N."/>
            <person name="Hoen D."/>
            <person name="Wright S."/>
            <person name="Bruskiewich R."/>
            <person name="Bureau T."/>
            <person name="Miyao A."/>
            <person name="Hirochika H."/>
            <person name="Nishikawa T."/>
            <person name="Kadowaki K."/>
            <person name="Sugiura M."/>
            <person name="Burr B."/>
            <person name="Sasaki T."/>
        </authorList>
    </citation>
    <scope>NUCLEOTIDE SEQUENCE [LARGE SCALE GENOMIC DNA]</scope>
    <source>
        <strain evidence="3">cv. Nipponbare</strain>
    </source>
</reference>
<protein>
    <submittedName>
        <fullName evidence="2">Os03g0750866 protein</fullName>
    </submittedName>
</protein>
<reference evidence="2 3" key="3">
    <citation type="journal article" date="2013" name="Rice">
        <title>Improvement of the Oryza sativa Nipponbare reference genome using next generation sequence and optical map data.</title>
        <authorList>
            <person name="Kawahara Y."/>
            <person name="de la Bastide M."/>
            <person name="Hamilton J.P."/>
            <person name="Kanamori H."/>
            <person name="McCombie W.R."/>
            <person name="Ouyang S."/>
            <person name="Schwartz D.C."/>
            <person name="Tanaka T."/>
            <person name="Wu J."/>
            <person name="Zhou S."/>
            <person name="Childs K.L."/>
            <person name="Davidson R.M."/>
            <person name="Lin H."/>
            <person name="Quesada-Ocampo L."/>
            <person name="Vaillancourt B."/>
            <person name="Sakai H."/>
            <person name="Lee S.S."/>
            <person name="Kim J."/>
            <person name="Numa H."/>
            <person name="Itoh T."/>
            <person name="Buell C.R."/>
            <person name="Matsumoto T."/>
        </authorList>
    </citation>
    <scope>NUCLEOTIDE SEQUENCE [LARGE SCALE GENOMIC DNA]</scope>
    <source>
        <strain evidence="3">cv. Nipponbare</strain>
    </source>
</reference>
<organism evidence="2 3">
    <name type="scientific">Oryza sativa subsp. japonica</name>
    <name type="common">Rice</name>
    <dbReference type="NCBI Taxonomy" id="39947"/>
    <lineage>
        <taxon>Eukaryota</taxon>
        <taxon>Viridiplantae</taxon>
        <taxon>Streptophyta</taxon>
        <taxon>Embryophyta</taxon>
        <taxon>Tracheophyta</taxon>
        <taxon>Spermatophyta</taxon>
        <taxon>Magnoliopsida</taxon>
        <taxon>Liliopsida</taxon>
        <taxon>Poales</taxon>
        <taxon>Poaceae</taxon>
        <taxon>BOP clade</taxon>
        <taxon>Oryzoideae</taxon>
        <taxon>Oryzeae</taxon>
        <taxon>Oryzinae</taxon>
        <taxon>Oryza</taxon>
        <taxon>Oryza sativa</taxon>
    </lineage>
</organism>
<accession>A0A0P0W319</accession>
<evidence type="ECO:0000256" key="1">
    <source>
        <dbReference type="SAM" id="MobiDB-lite"/>
    </source>
</evidence>
<evidence type="ECO:0000313" key="2">
    <source>
        <dbReference type="EMBL" id="BAS86411.1"/>
    </source>
</evidence>
<feature type="region of interest" description="Disordered" evidence="1">
    <location>
        <begin position="1"/>
        <end position="27"/>
    </location>
</feature>
<feature type="compositionally biased region" description="Low complexity" evidence="1">
    <location>
        <begin position="1"/>
        <end position="20"/>
    </location>
</feature>
<proteinExistence type="predicted"/>
<gene>
    <name evidence="2" type="ordered locus">Os03g0750866</name>
    <name evidence="2" type="ORF">OSNPB_030750866</name>
</gene>
<evidence type="ECO:0000313" key="3">
    <source>
        <dbReference type="Proteomes" id="UP000059680"/>
    </source>
</evidence>
<dbReference type="PaxDb" id="39947-A0A0P0W319"/>
<name>A0A0P0W319_ORYSJ</name>
<reference evidence="2 3" key="2">
    <citation type="journal article" date="2013" name="Plant Cell Physiol.">
        <title>Rice Annotation Project Database (RAP-DB): an integrative and interactive database for rice genomics.</title>
        <authorList>
            <person name="Sakai H."/>
            <person name="Lee S.S."/>
            <person name="Tanaka T."/>
            <person name="Numa H."/>
            <person name="Kim J."/>
            <person name="Kawahara Y."/>
            <person name="Wakimoto H."/>
            <person name="Yang C.C."/>
            <person name="Iwamoto M."/>
            <person name="Abe T."/>
            <person name="Yamada Y."/>
            <person name="Muto A."/>
            <person name="Inokuchi H."/>
            <person name="Ikemura T."/>
            <person name="Matsumoto T."/>
            <person name="Sasaki T."/>
            <person name="Itoh T."/>
        </authorList>
    </citation>
    <scope>NUCLEOTIDE SEQUENCE [LARGE SCALE GENOMIC DNA]</scope>
    <source>
        <strain evidence="3">cv. Nipponbare</strain>
    </source>
</reference>
<dbReference type="EMBL" id="AP014959">
    <property type="protein sequence ID" value="BAS86411.1"/>
    <property type="molecule type" value="Genomic_DNA"/>
</dbReference>
<dbReference type="AlphaFoldDB" id="A0A0P0W319"/>